<feature type="binding site" evidence="6">
    <location>
        <position position="78"/>
    </location>
    <ligand>
        <name>NAD(+)</name>
        <dbReference type="ChEBI" id="CHEBI:57540"/>
    </ligand>
</feature>
<dbReference type="AlphaFoldDB" id="A0A557RF65"/>
<dbReference type="InterPro" id="IPR002504">
    <property type="entry name" value="NADK"/>
</dbReference>
<evidence type="ECO:0000256" key="5">
    <source>
        <dbReference type="ARBA" id="ARBA00047925"/>
    </source>
</evidence>
<accession>A0A557RF65</accession>
<dbReference type="GO" id="GO:0003951">
    <property type="term" value="F:NAD+ kinase activity"/>
    <property type="evidence" value="ECO:0007669"/>
    <property type="project" value="UniProtKB-UniRule"/>
</dbReference>
<evidence type="ECO:0000256" key="1">
    <source>
        <dbReference type="ARBA" id="ARBA00022679"/>
    </source>
</evidence>
<comment type="caution">
    <text evidence="6">Lacks conserved residue(s) required for the propagation of feature annotation.</text>
</comment>
<evidence type="ECO:0000313" key="7">
    <source>
        <dbReference type="EMBL" id="TVO63802.1"/>
    </source>
</evidence>
<keyword evidence="2 6" id="KW-0418">Kinase</keyword>
<dbReference type="HAMAP" id="MF_00361">
    <property type="entry name" value="NAD_kinase"/>
    <property type="match status" value="1"/>
</dbReference>
<dbReference type="GO" id="GO:0005737">
    <property type="term" value="C:cytoplasm"/>
    <property type="evidence" value="ECO:0007669"/>
    <property type="project" value="UniProtKB-SubCell"/>
</dbReference>
<dbReference type="GO" id="GO:0019674">
    <property type="term" value="P:NAD+ metabolic process"/>
    <property type="evidence" value="ECO:0007669"/>
    <property type="project" value="InterPro"/>
</dbReference>
<keyword evidence="6" id="KW-0963">Cytoplasm</keyword>
<dbReference type="EC" id="2.7.1.23" evidence="6"/>
<feature type="binding site" evidence="6">
    <location>
        <begin position="73"/>
        <end position="74"/>
    </location>
    <ligand>
        <name>NAD(+)</name>
        <dbReference type="ChEBI" id="CHEBI:57540"/>
    </ligand>
</feature>
<feature type="binding site" evidence="6">
    <location>
        <begin position="146"/>
        <end position="147"/>
    </location>
    <ligand>
        <name>NAD(+)</name>
        <dbReference type="ChEBI" id="CHEBI:57540"/>
    </ligand>
</feature>
<dbReference type="Proteomes" id="UP000316688">
    <property type="component" value="Unassembled WGS sequence"/>
</dbReference>
<comment type="caution">
    <text evidence="7">The sequence shown here is derived from an EMBL/GenBank/DDBJ whole genome shotgun (WGS) entry which is preliminary data.</text>
</comment>
<reference evidence="7 8" key="1">
    <citation type="submission" date="2019-07" db="EMBL/GenBank/DDBJ databases">
        <title>Reclasification of Spiribacter aquaticus.</title>
        <authorList>
            <person name="Leon M.J."/>
            <person name="Sanchez-Porro C."/>
            <person name="Ventosa A."/>
        </authorList>
    </citation>
    <scope>NUCLEOTIDE SEQUENCE [LARGE SCALE GENOMIC DNA]</scope>
    <source>
        <strain evidence="7 8">SP30</strain>
    </source>
</reference>
<proteinExistence type="inferred from homology"/>
<evidence type="ECO:0000313" key="8">
    <source>
        <dbReference type="Proteomes" id="UP000316688"/>
    </source>
</evidence>
<comment type="catalytic activity">
    <reaction evidence="5 6">
        <text>NAD(+) + ATP = ADP + NADP(+) + H(+)</text>
        <dbReference type="Rhea" id="RHEA:18629"/>
        <dbReference type="ChEBI" id="CHEBI:15378"/>
        <dbReference type="ChEBI" id="CHEBI:30616"/>
        <dbReference type="ChEBI" id="CHEBI:57540"/>
        <dbReference type="ChEBI" id="CHEBI:58349"/>
        <dbReference type="ChEBI" id="CHEBI:456216"/>
        <dbReference type="EC" id="2.7.1.23"/>
    </reaction>
</comment>
<keyword evidence="6" id="KW-0067">ATP-binding</keyword>
<organism evidence="7 8">
    <name type="scientific">Spiribacter aquaticus</name>
    <dbReference type="NCBI Taxonomy" id="1935996"/>
    <lineage>
        <taxon>Bacteria</taxon>
        <taxon>Pseudomonadati</taxon>
        <taxon>Pseudomonadota</taxon>
        <taxon>Gammaproteobacteria</taxon>
        <taxon>Chromatiales</taxon>
        <taxon>Ectothiorhodospiraceae</taxon>
        <taxon>Spiribacter</taxon>
    </lineage>
</organism>
<dbReference type="PANTHER" id="PTHR20275">
    <property type="entry name" value="NAD KINASE"/>
    <property type="match status" value="1"/>
</dbReference>
<dbReference type="Pfam" id="PF01513">
    <property type="entry name" value="NAD_kinase"/>
    <property type="match status" value="1"/>
</dbReference>
<name>A0A557RF65_9GAMM</name>
<dbReference type="GO" id="GO:0005524">
    <property type="term" value="F:ATP binding"/>
    <property type="evidence" value="ECO:0007669"/>
    <property type="project" value="UniProtKB-KW"/>
</dbReference>
<feature type="active site" description="Proton acceptor" evidence="6">
    <location>
        <position position="73"/>
    </location>
</feature>
<dbReference type="InterPro" id="IPR017437">
    <property type="entry name" value="ATP-NAD_kinase_PpnK-typ_C"/>
</dbReference>
<feature type="binding site" evidence="6">
    <location>
        <position position="176"/>
    </location>
    <ligand>
        <name>NAD(+)</name>
        <dbReference type="ChEBI" id="CHEBI:57540"/>
    </ligand>
</feature>
<sequence length="294" mass="31650">MQPFQRIAITGKPGDQAVIDTIRKLIHELDGRGLTVSLDEAIGDATGASATHPVASLDSLAPRIDLLIVVGGDGTLLHAGKQVAAHQVPVLGINRGRLGFLVDVSPDRFDEIIRVIDGDCRVEERLVLEARVVHDDGIVAHAPAINEVVLQRWNTARMIEFETWIDGEPCNRHRSDGLIICTPTGSTAYALSGGGPIMHPGIDAVALVPISPHTLSNRPLVISAGSHIEVRVQPQSIEQVHVSCDSQTNLSLTADGRLDIVAYPHALRLVHPPGHRYFDILRAKLHWGDGAPPC</sequence>
<comment type="cofactor">
    <cofactor evidence="6">
        <name>a divalent metal cation</name>
        <dbReference type="ChEBI" id="CHEBI:60240"/>
    </cofactor>
</comment>
<evidence type="ECO:0000256" key="6">
    <source>
        <dbReference type="HAMAP-Rule" id="MF_00361"/>
    </source>
</evidence>
<feature type="binding site" evidence="6">
    <location>
        <begin position="187"/>
        <end position="192"/>
    </location>
    <ligand>
        <name>NAD(+)</name>
        <dbReference type="ChEBI" id="CHEBI:57540"/>
    </ligand>
</feature>
<dbReference type="RefSeq" id="WP_144348325.1">
    <property type="nucleotide sequence ID" value="NZ_VMKP01000004.1"/>
</dbReference>
<dbReference type="GO" id="GO:0006741">
    <property type="term" value="P:NADP+ biosynthetic process"/>
    <property type="evidence" value="ECO:0007669"/>
    <property type="project" value="UniProtKB-UniRule"/>
</dbReference>
<dbReference type="InterPro" id="IPR017438">
    <property type="entry name" value="ATP-NAD_kinase_N"/>
</dbReference>
<feature type="binding site" evidence="6">
    <location>
        <position position="247"/>
    </location>
    <ligand>
        <name>NAD(+)</name>
        <dbReference type="ChEBI" id="CHEBI:57540"/>
    </ligand>
</feature>
<dbReference type="Pfam" id="PF20143">
    <property type="entry name" value="NAD_kinase_C"/>
    <property type="match status" value="1"/>
</dbReference>
<dbReference type="GO" id="GO:0046872">
    <property type="term" value="F:metal ion binding"/>
    <property type="evidence" value="ECO:0007669"/>
    <property type="project" value="UniProtKB-UniRule"/>
</dbReference>
<protein>
    <recommendedName>
        <fullName evidence="6">NAD kinase</fullName>
        <ecNumber evidence="6">2.7.1.23</ecNumber>
    </recommendedName>
    <alternativeName>
        <fullName evidence="6">ATP-dependent NAD kinase</fullName>
    </alternativeName>
</protein>
<keyword evidence="8" id="KW-1185">Reference proteome</keyword>
<dbReference type="PANTHER" id="PTHR20275:SF0">
    <property type="entry name" value="NAD KINASE"/>
    <property type="match status" value="1"/>
</dbReference>
<evidence type="ECO:0000256" key="3">
    <source>
        <dbReference type="ARBA" id="ARBA00022857"/>
    </source>
</evidence>
<dbReference type="GO" id="GO:0051287">
    <property type="term" value="F:NAD binding"/>
    <property type="evidence" value="ECO:0007669"/>
    <property type="project" value="UniProtKB-ARBA"/>
</dbReference>
<keyword evidence="6" id="KW-0547">Nucleotide-binding</keyword>
<dbReference type="EMBL" id="VMKP01000004">
    <property type="protein sequence ID" value="TVO63802.1"/>
    <property type="molecule type" value="Genomic_DNA"/>
</dbReference>
<evidence type="ECO:0000256" key="4">
    <source>
        <dbReference type="ARBA" id="ARBA00023027"/>
    </source>
</evidence>
<feature type="binding site" evidence="6">
    <location>
        <position position="174"/>
    </location>
    <ligand>
        <name>NAD(+)</name>
        <dbReference type="ChEBI" id="CHEBI:57540"/>
    </ligand>
</feature>
<dbReference type="InterPro" id="IPR016064">
    <property type="entry name" value="NAD/diacylglycerol_kinase_sf"/>
</dbReference>
<evidence type="ECO:0000256" key="2">
    <source>
        <dbReference type="ARBA" id="ARBA00022777"/>
    </source>
</evidence>
<dbReference type="Gene3D" id="2.60.200.30">
    <property type="entry name" value="Probable inorganic polyphosphate/atp-NAD kinase, domain 2"/>
    <property type="match status" value="1"/>
</dbReference>
<dbReference type="SUPFAM" id="SSF111331">
    <property type="entry name" value="NAD kinase/diacylglycerol kinase-like"/>
    <property type="match status" value="1"/>
</dbReference>
<comment type="function">
    <text evidence="6">Involved in the regulation of the intracellular balance of NAD and NADP, and is a key enzyme in the biosynthesis of NADP. Catalyzes specifically the phosphorylation on 2'-hydroxyl of the adenosine moiety of NAD to yield NADP.</text>
</comment>
<gene>
    <name evidence="6" type="primary">nadK</name>
    <name evidence="7" type="ORF">FPL11_09075</name>
</gene>
<comment type="subcellular location">
    <subcellularLocation>
        <location evidence="6">Cytoplasm</location>
    </subcellularLocation>
</comment>
<feature type="binding site" evidence="6">
    <location>
        <position position="157"/>
    </location>
    <ligand>
        <name>NAD(+)</name>
        <dbReference type="ChEBI" id="CHEBI:57540"/>
    </ligand>
</feature>
<keyword evidence="4 6" id="KW-0520">NAD</keyword>
<dbReference type="NCBIfam" id="NF002306">
    <property type="entry name" value="PRK01231.1"/>
    <property type="match status" value="1"/>
</dbReference>
<keyword evidence="3 6" id="KW-0521">NADP</keyword>
<dbReference type="Gene3D" id="3.40.50.10330">
    <property type="entry name" value="Probable inorganic polyphosphate/atp-NAD kinase, domain 1"/>
    <property type="match status" value="1"/>
</dbReference>
<keyword evidence="1 6" id="KW-0808">Transferase</keyword>
<comment type="similarity">
    <text evidence="6">Belongs to the NAD kinase family.</text>
</comment>